<gene>
    <name evidence="3" type="ORF">BN9_017060</name>
</gene>
<evidence type="ECO:0000256" key="2">
    <source>
        <dbReference type="SAM" id="Phobius"/>
    </source>
</evidence>
<proteinExistence type="predicted"/>
<feature type="compositionally biased region" description="Polar residues" evidence="1">
    <location>
        <begin position="59"/>
        <end position="73"/>
    </location>
</feature>
<dbReference type="InParanoid" id="A0A024G321"/>
<feature type="region of interest" description="Disordered" evidence="1">
    <location>
        <begin position="52"/>
        <end position="90"/>
    </location>
</feature>
<accession>A0A024G321</accession>
<feature type="transmembrane region" description="Helical" evidence="2">
    <location>
        <begin position="20"/>
        <end position="38"/>
    </location>
</feature>
<dbReference type="EMBL" id="CAIX01000012">
    <property type="protein sequence ID" value="CCI40922.1"/>
    <property type="molecule type" value="Genomic_DNA"/>
</dbReference>
<protein>
    <submittedName>
        <fullName evidence="3">Uncharacterized protein</fullName>
    </submittedName>
</protein>
<evidence type="ECO:0000313" key="3">
    <source>
        <dbReference type="EMBL" id="CCI40922.1"/>
    </source>
</evidence>
<dbReference type="AlphaFoldDB" id="A0A024G321"/>
<organism evidence="3 4">
    <name type="scientific">Albugo candida</name>
    <dbReference type="NCBI Taxonomy" id="65357"/>
    <lineage>
        <taxon>Eukaryota</taxon>
        <taxon>Sar</taxon>
        <taxon>Stramenopiles</taxon>
        <taxon>Oomycota</taxon>
        <taxon>Peronosporomycetes</taxon>
        <taxon>Albuginales</taxon>
        <taxon>Albuginaceae</taxon>
        <taxon>Albugo</taxon>
    </lineage>
</organism>
<reference evidence="3 4" key="1">
    <citation type="submission" date="2012-05" db="EMBL/GenBank/DDBJ databases">
        <title>Recombination and specialization in a pathogen metapopulation.</title>
        <authorList>
            <person name="Gardiner A."/>
            <person name="Kemen E."/>
            <person name="Schultz-Larsen T."/>
            <person name="MacLean D."/>
            <person name="Van Oosterhout C."/>
            <person name="Jones J.D.G."/>
        </authorList>
    </citation>
    <scope>NUCLEOTIDE SEQUENCE [LARGE SCALE GENOMIC DNA]</scope>
    <source>
        <strain evidence="3 4">Ac Nc2</strain>
    </source>
</reference>
<keyword evidence="2" id="KW-0812">Transmembrane</keyword>
<dbReference type="Proteomes" id="UP000053237">
    <property type="component" value="Unassembled WGS sequence"/>
</dbReference>
<sequence>MRSKIELCNWMAILCKRADFSRLLQLLYLPFVLFYHFICSFSKNSYYQPVQQNRDDASKSQSPSTKQHNPSKSQFREPGRVRIPSSGETV</sequence>
<comment type="caution">
    <text evidence="3">The sequence shown here is derived from an EMBL/GenBank/DDBJ whole genome shotgun (WGS) entry which is preliminary data.</text>
</comment>
<evidence type="ECO:0000256" key="1">
    <source>
        <dbReference type="SAM" id="MobiDB-lite"/>
    </source>
</evidence>
<keyword evidence="2" id="KW-0472">Membrane</keyword>
<evidence type="ECO:0000313" key="4">
    <source>
        <dbReference type="Proteomes" id="UP000053237"/>
    </source>
</evidence>
<keyword evidence="2" id="KW-1133">Transmembrane helix</keyword>
<name>A0A024G321_9STRA</name>
<keyword evidence="4" id="KW-1185">Reference proteome</keyword>